<organism evidence="2 3">
    <name type="scientific">Bordetella genomosp. 7</name>
    <dbReference type="NCBI Taxonomy" id="1416805"/>
    <lineage>
        <taxon>Bacteria</taxon>
        <taxon>Pseudomonadati</taxon>
        <taxon>Pseudomonadota</taxon>
        <taxon>Betaproteobacteria</taxon>
        <taxon>Burkholderiales</taxon>
        <taxon>Alcaligenaceae</taxon>
        <taxon>Bordetella</taxon>
    </lineage>
</organism>
<feature type="signal peptide" evidence="1">
    <location>
        <begin position="1"/>
        <end position="23"/>
    </location>
</feature>
<name>A0A261QUM9_9BORD</name>
<reference evidence="3" key="1">
    <citation type="submission" date="2017-05" db="EMBL/GenBank/DDBJ databases">
        <title>Complete and WGS of Bordetella genogroups.</title>
        <authorList>
            <person name="Spilker T."/>
            <person name="Lipuma J."/>
        </authorList>
    </citation>
    <scope>NUCLEOTIDE SEQUENCE [LARGE SCALE GENOMIC DNA]</scope>
    <source>
        <strain evidence="3">AU18089</strain>
    </source>
</reference>
<evidence type="ECO:0008006" key="4">
    <source>
        <dbReference type="Google" id="ProtNLM"/>
    </source>
</evidence>
<accession>A0A261QUM9</accession>
<proteinExistence type="predicted"/>
<evidence type="ECO:0000313" key="2">
    <source>
        <dbReference type="EMBL" id="OZI16227.1"/>
    </source>
</evidence>
<gene>
    <name evidence="2" type="ORF">CAL19_16145</name>
</gene>
<comment type="caution">
    <text evidence="2">The sequence shown here is derived from an EMBL/GenBank/DDBJ whole genome shotgun (WGS) entry which is preliminary data.</text>
</comment>
<dbReference type="Pfam" id="PF13663">
    <property type="entry name" value="DUF4148"/>
    <property type="match status" value="1"/>
</dbReference>
<dbReference type="RefSeq" id="WP_038852739.1">
    <property type="nucleotide sequence ID" value="NZ_NEVK01000008.1"/>
</dbReference>
<keyword evidence="3" id="KW-1185">Reference proteome</keyword>
<dbReference type="Proteomes" id="UP000216947">
    <property type="component" value="Unassembled WGS sequence"/>
</dbReference>
<keyword evidence="1" id="KW-0732">Signal</keyword>
<dbReference type="AlphaFoldDB" id="A0A261QUM9"/>
<sequence>MKTHFAITALTLSVLGLSSYGYAAEETDVPASQSTETRAAVAAELASARSNGQLHDEEQTYVPASHSTLSRDQVAADLAAWNRAGLAQEWQSNLTPDTASAAYQNKQLQYLRYTGTQQIVHLN</sequence>
<dbReference type="InterPro" id="IPR025421">
    <property type="entry name" value="DUF4148"/>
</dbReference>
<protein>
    <recommendedName>
        <fullName evidence="4">DUF4148 domain-containing protein</fullName>
    </recommendedName>
</protein>
<dbReference type="EMBL" id="NEVK01000008">
    <property type="protein sequence ID" value="OZI16227.1"/>
    <property type="molecule type" value="Genomic_DNA"/>
</dbReference>
<evidence type="ECO:0000256" key="1">
    <source>
        <dbReference type="SAM" id="SignalP"/>
    </source>
</evidence>
<evidence type="ECO:0000313" key="3">
    <source>
        <dbReference type="Proteomes" id="UP000216947"/>
    </source>
</evidence>
<feature type="chain" id="PRO_5013034618" description="DUF4148 domain-containing protein" evidence="1">
    <location>
        <begin position="24"/>
        <end position="123"/>
    </location>
</feature>